<feature type="region of interest" description="Disordered" evidence="1">
    <location>
        <begin position="1"/>
        <end position="34"/>
    </location>
</feature>
<feature type="compositionally biased region" description="Polar residues" evidence="1">
    <location>
        <begin position="8"/>
        <end position="20"/>
    </location>
</feature>
<proteinExistence type="predicted"/>
<evidence type="ECO:0000313" key="2">
    <source>
        <dbReference type="Proteomes" id="UP000887540"/>
    </source>
</evidence>
<evidence type="ECO:0000313" key="3">
    <source>
        <dbReference type="WBParaSite" id="ACRNAN_scaffold649.g27953.t1"/>
    </source>
</evidence>
<dbReference type="Gene3D" id="2.60.120.200">
    <property type="match status" value="1"/>
</dbReference>
<evidence type="ECO:0000256" key="1">
    <source>
        <dbReference type="SAM" id="MobiDB-lite"/>
    </source>
</evidence>
<sequence length="209" mass="23551">MVNRPDPTLNTTLEIHNEGTSEGGGGNFMKEPQLLNSQDGGFEQFRKQASKFGDSTFVELKDSVYRKHPTLLDEASQSRQCPALDCSFDDENICQYMTFTEFDDFDLIMGDTSMKKLRNWDLSNTQVSNSLTGIPRDVTGKGFFAFAGNSDDPEENFVLITKEKVHVRNAAKLNFSVYMAGRKGRLRKSQSIQDNGSNTMFKFLLVLIM</sequence>
<protein>
    <submittedName>
        <fullName evidence="3">Uncharacterized protein</fullName>
    </submittedName>
</protein>
<reference evidence="3" key="1">
    <citation type="submission" date="2022-11" db="UniProtKB">
        <authorList>
            <consortium name="WormBaseParasite"/>
        </authorList>
    </citation>
    <scope>IDENTIFICATION</scope>
</reference>
<name>A0A914E9J9_9BILA</name>
<dbReference type="Proteomes" id="UP000887540">
    <property type="component" value="Unplaced"/>
</dbReference>
<keyword evidence="2" id="KW-1185">Reference proteome</keyword>
<dbReference type="WBParaSite" id="ACRNAN_scaffold649.g27953.t1">
    <property type="protein sequence ID" value="ACRNAN_scaffold649.g27953.t1"/>
    <property type="gene ID" value="ACRNAN_scaffold649.g27953"/>
</dbReference>
<organism evidence="2 3">
    <name type="scientific">Acrobeloides nanus</name>
    <dbReference type="NCBI Taxonomy" id="290746"/>
    <lineage>
        <taxon>Eukaryota</taxon>
        <taxon>Metazoa</taxon>
        <taxon>Ecdysozoa</taxon>
        <taxon>Nematoda</taxon>
        <taxon>Chromadorea</taxon>
        <taxon>Rhabditida</taxon>
        <taxon>Tylenchina</taxon>
        <taxon>Cephalobomorpha</taxon>
        <taxon>Cephaloboidea</taxon>
        <taxon>Cephalobidae</taxon>
        <taxon>Acrobeloides</taxon>
    </lineage>
</organism>
<dbReference type="AlphaFoldDB" id="A0A914E9J9"/>
<accession>A0A914E9J9</accession>